<evidence type="ECO:0000313" key="11">
    <source>
        <dbReference type="EMBL" id="GGD51262.1"/>
    </source>
</evidence>
<proteinExistence type="predicted"/>
<dbReference type="PROSITE" id="PS01124">
    <property type="entry name" value="HTH_ARAC_FAMILY_2"/>
    <property type="match status" value="1"/>
</dbReference>
<dbReference type="GO" id="GO:0000160">
    <property type="term" value="P:phosphorelay signal transduction system"/>
    <property type="evidence" value="ECO:0007669"/>
    <property type="project" value="UniProtKB-KW"/>
</dbReference>
<keyword evidence="12" id="KW-1185">Reference proteome</keyword>
<dbReference type="Proteomes" id="UP000612456">
    <property type="component" value="Unassembled WGS sequence"/>
</dbReference>
<evidence type="ECO:0000259" key="10">
    <source>
        <dbReference type="PROSITE" id="PS50110"/>
    </source>
</evidence>
<keyword evidence="4" id="KW-0902">Two-component regulatory system</keyword>
<dbReference type="EMBL" id="BMHP01000001">
    <property type="protein sequence ID" value="GGD51262.1"/>
    <property type="molecule type" value="Genomic_DNA"/>
</dbReference>
<dbReference type="PANTHER" id="PTHR42713:SF3">
    <property type="entry name" value="TRANSCRIPTIONAL REGULATORY PROTEIN HPTR"/>
    <property type="match status" value="1"/>
</dbReference>
<evidence type="ECO:0000256" key="2">
    <source>
        <dbReference type="ARBA" id="ARBA00022490"/>
    </source>
</evidence>
<reference evidence="11" key="2">
    <citation type="submission" date="2020-09" db="EMBL/GenBank/DDBJ databases">
        <authorList>
            <person name="Sun Q."/>
            <person name="Zhou Y."/>
        </authorList>
    </citation>
    <scope>NUCLEOTIDE SEQUENCE</scope>
    <source>
        <strain evidence="11">CGMCC 1.15178</strain>
    </source>
</reference>
<evidence type="ECO:0000256" key="7">
    <source>
        <dbReference type="ARBA" id="ARBA00023163"/>
    </source>
</evidence>
<comment type="caution">
    <text evidence="11">The sequence shown here is derived from an EMBL/GenBank/DDBJ whole genome shotgun (WGS) entry which is preliminary data.</text>
</comment>
<evidence type="ECO:0000313" key="12">
    <source>
        <dbReference type="Proteomes" id="UP000612456"/>
    </source>
</evidence>
<dbReference type="SMART" id="SM00342">
    <property type="entry name" value="HTH_ARAC"/>
    <property type="match status" value="1"/>
</dbReference>
<keyword evidence="2" id="KW-0963">Cytoplasm</keyword>
<dbReference type="InterPro" id="IPR001789">
    <property type="entry name" value="Sig_transdc_resp-reg_receiver"/>
</dbReference>
<dbReference type="SUPFAM" id="SSF46689">
    <property type="entry name" value="Homeodomain-like"/>
    <property type="match status" value="2"/>
</dbReference>
<protein>
    <recommendedName>
        <fullName evidence="13">DNA-binding response regulator</fullName>
    </recommendedName>
</protein>
<evidence type="ECO:0008006" key="13">
    <source>
        <dbReference type="Google" id="ProtNLM"/>
    </source>
</evidence>
<dbReference type="Gene3D" id="1.10.10.60">
    <property type="entry name" value="Homeodomain-like"/>
    <property type="match status" value="2"/>
</dbReference>
<keyword evidence="6" id="KW-0238">DNA-binding</keyword>
<evidence type="ECO:0000259" key="9">
    <source>
        <dbReference type="PROSITE" id="PS01124"/>
    </source>
</evidence>
<sequence>MYQVMLVDDHTHLVDSMAKTIPWETLGIGHVHKAYSAYEALELMQSHPIDLVITDIRMPGMSGLELIENIRRSWKKAKCILLSGYSDFEYAKEALLQEVDDYLLKPINNDELIHSIQRILEKAREEWLEIVSNQRALQTLQQNLPILKQNLLNDLLLGHKQSIKQLQEQLETFAIPINMEQPVALAMIRLEDDYPDYNAGYLFEYSITNIAEEISEHDFRLWSCRDTYGYLVFLIIPEDERIKVTAEEPFGELQVLLEQFAAQLQHYVKNVLKGRISILVSEWFPFPGELHGCYQNCLFAFRQRIGDEREFFMTLSDSVPDQNIAIFSSLYEPPTLKQIIETGHKKELYDKLNRIFDELLKDWSHSEEHILEAYLEICGMLTYIVHKNRKRLSELIGDEYEKLTGGLPFKTVKQLRDWTFRILERLSNLVDQERRHSHAAIIRQVHDFIGKNLSKDVSIQTIANHVYLHPSYLSRVYKSESGESLSDYVLRVRMEKAVTLLRSKPLKIYDIASELGYNQTQHFIKMFKKQFGHTPQEYRERLHES</sequence>
<dbReference type="InterPro" id="IPR020449">
    <property type="entry name" value="Tscrpt_reg_AraC-type_HTH"/>
</dbReference>
<dbReference type="SUPFAM" id="SSF52172">
    <property type="entry name" value="CheY-like"/>
    <property type="match status" value="1"/>
</dbReference>
<dbReference type="SMART" id="SM00448">
    <property type="entry name" value="REC"/>
    <property type="match status" value="1"/>
</dbReference>
<feature type="domain" description="HTH araC/xylS-type" evidence="9">
    <location>
        <begin position="443"/>
        <end position="541"/>
    </location>
</feature>
<accession>A0A916YLL2</accession>
<dbReference type="InterPro" id="IPR018060">
    <property type="entry name" value="HTH_AraC"/>
</dbReference>
<dbReference type="InterPro" id="IPR009057">
    <property type="entry name" value="Homeodomain-like_sf"/>
</dbReference>
<evidence type="ECO:0000256" key="3">
    <source>
        <dbReference type="ARBA" id="ARBA00022553"/>
    </source>
</evidence>
<dbReference type="InterPro" id="IPR018062">
    <property type="entry name" value="HTH_AraC-typ_CS"/>
</dbReference>
<evidence type="ECO:0000256" key="8">
    <source>
        <dbReference type="PROSITE-ProRule" id="PRU00169"/>
    </source>
</evidence>
<dbReference type="CDD" id="cd17536">
    <property type="entry name" value="REC_YesN-like"/>
    <property type="match status" value="1"/>
</dbReference>
<dbReference type="PANTHER" id="PTHR42713">
    <property type="entry name" value="HISTIDINE KINASE-RELATED"/>
    <property type="match status" value="1"/>
</dbReference>
<name>A0A916YLL2_9BACL</name>
<dbReference type="InterPro" id="IPR011006">
    <property type="entry name" value="CheY-like_superfamily"/>
</dbReference>
<keyword evidence="5" id="KW-0805">Transcription regulation</keyword>
<reference evidence="11" key="1">
    <citation type="journal article" date="2014" name="Int. J. Syst. Evol. Microbiol.">
        <title>Complete genome sequence of Corynebacterium casei LMG S-19264T (=DSM 44701T), isolated from a smear-ripened cheese.</title>
        <authorList>
            <consortium name="US DOE Joint Genome Institute (JGI-PGF)"/>
            <person name="Walter F."/>
            <person name="Albersmeier A."/>
            <person name="Kalinowski J."/>
            <person name="Ruckert C."/>
        </authorList>
    </citation>
    <scope>NUCLEOTIDE SEQUENCE</scope>
    <source>
        <strain evidence="11">CGMCC 1.15178</strain>
    </source>
</reference>
<organism evidence="11 12">
    <name type="scientific">Paenibacillus nasutitermitis</name>
    <dbReference type="NCBI Taxonomy" id="1652958"/>
    <lineage>
        <taxon>Bacteria</taxon>
        <taxon>Bacillati</taxon>
        <taxon>Bacillota</taxon>
        <taxon>Bacilli</taxon>
        <taxon>Bacillales</taxon>
        <taxon>Paenibacillaceae</taxon>
        <taxon>Paenibacillus</taxon>
    </lineage>
</organism>
<dbReference type="PRINTS" id="PR00032">
    <property type="entry name" value="HTHARAC"/>
</dbReference>
<comment type="subcellular location">
    <subcellularLocation>
        <location evidence="1">Cytoplasm</location>
    </subcellularLocation>
</comment>
<dbReference type="PROSITE" id="PS50110">
    <property type="entry name" value="RESPONSE_REGULATORY"/>
    <property type="match status" value="1"/>
</dbReference>
<dbReference type="PROSITE" id="PS00041">
    <property type="entry name" value="HTH_ARAC_FAMILY_1"/>
    <property type="match status" value="1"/>
</dbReference>
<evidence type="ECO:0000256" key="5">
    <source>
        <dbReference type="ARBA" id="ARBA00023015"/>
    </source>
</evidence>
<evidence type="ECO:0000256" key="6">
    <source>
        <dbReference type="ARBA" id="ARBA00023125"/>
    </source>
</evidence>
<dbReference type="GO" id="GO:0003700">
    <property type="term" value="F:DNA-binding transcription factor activity"/>
    <property type="evidence" value="ECO:0007669"/>
    <property type="project" value="InterPro"/>
</dbReference>
<gene>
    <name evidence="11" type="ORF">GCM10010911_06020</name>
</gene>
<dbReference type="Pfam" id="PF00072">
    <property type="entry name" value="Response_reg"/>
    <property type="match status" value="1"/>
</dbReference>
<evidence type="ECO:0000256" key="1">
    <source>
        <dbReference type="ARBA" id="ARBA00004496"/>
    </source>
</evidence>
<dbReference type="Gene3D" id="3.40.50.2300">
    <property type="match status" value="1"/>
</dbReference>
<evidence type="ECO:0000256" key="4">
    <source>
        <dbReference type="ARBA" id="ARBA00023012"/>
    </source>
</evidence>
<dbReference type="GO" id="GO:0043565">
    <property type="term" value="F:sequence-specific DNA binding"/>
    <property type="evidence" value="ECO:0007669"/>
    <property type="project" value="InterPro"/>
</dbReference>
<feature type="modified residue" description="4-aspartylphosphate" evidence="8">
    <location>
        <position position="55"/>
    </location>
</feature>
<dbReference type="GO" id="GO:0005737">
    <property type="term" value="C:cytoplasm"/>
    <property type="evidence" value="ECO:0007669"/>
    <property type="project" value="UniProtKB-SubCell"/>
</dbReference>
<dbReference type="Pfam" id="PF12833">
    <property type="entry name" value="HTH_18"/>
    <property type="match status" value="1"/>
</dbReference>
<keyword evidence="7" id="KW-0804">Transcription</keyword>
<dbReference type="InterPro" id="IPR051552">
    <property type="entry name" value="HptR"/>
</dbReference>
<feature type="domain" description="Response regulatory" evidence="10">
    <location>
        <begin position="3"/>
        <end position="120"/>
    </location>
</feature>
<dbReference type="RefSeq" id="WP_188988971.1">
    <property type="nucleotide sequence ID" value="NZ_BMHP01000001.1"/>
</dbReference>
<keyword evidence="3 8" id="KW-0597">Phosphoprotein</keyword>
<dbReference type="AlphaFoldDB" id="A0A916YLL2"/>